<dbReference type="Pfam" id="PF01370">
    <property type="entry name" value="Epimerase"/>
    <property type="match status" value="1"/>
</dbReference>
<comment type="caution">
    <text evidence="4">The sequence shown here is derived from an EMBL/GenBank/DDBJ whole genome shotgun (WGS) entry which is preliminary data.</text>
</comment>
<protein>
    <submittedName>
        <fullName evidence="4">NAD(P)-dependent oxidoreductase</fullName>
    </submittedName>
</protein>
<evidence type="ECO:0000313" key="5">
    <source>
        <dbReference type="Proteomes" id="UP001253545"/>
    </source>
</evidence>
<dbReference type="Gene3D" id="3.40.50.720">
    <property type="entry name" value="NAD(P)-binding Rossmann-like Domain"/>
    <property type="match status" value="1"/>
</dbReference>
<dbReference type="InterPro" id="IPR001509">
    <property type="entry name" value="Epimerase_deHydtase"/>
</dbReference>
<comment type="pathway">
    <text evidence="1">Bacterial outer membrane biogenesis; LPS O-antigen biosynthesis.</text>
</comment>
<name>A0ABU2ZMA7_9ALTE</name>
<dbReference type="PANTHER" id="PTHR43000">
    <property type="entry name" value="DTDP-D-GLUCOSE 4,6-DEHYDRATASE-RELATED"/>
    <property type="match status" value="1"/>
</dbReference>
<reference evidence="4 5" key="1">
    <citation type="submission" date="2023-09" db="EMBL/GenBank/DDBJ databases">
        <authorList>
            <person name="Rey-Velasco X."/>
        </authorList>
    </citation>
    <scope>NUCLEOTIDE SEQUENCE [LARGE SCALE GENOMIC DNA]</scope>
    <source>
        <strain evidence="4 5">P117</strain>
    </source>
</reference>
<keyword evidence="5" id="KW-1185">Reference proteome</keyword>
<sequence>MSFWRGKNVFLTGASGIVGSRVLKRLINQDSQITIFTSNPDFGVDISDATKVKVACGTLQDIESIKQAINGQDFDAVLHFAGQSQVGHSEIADTFAVNTVGTLHLMRTLSEINSKASIMLASTAACCNADNIFLNSYAASKYCAEIIERNFAKATGLNSFSLRLGNIYGPGERHNSRLVMSLLTQILKDQKITLRSSLKTQSNLLFVEDAVDAILSLTEYNSTEGNLPENLVLCNTESVSIQRVIDELSTLLALSTEVIDEGVDLPTIKQAVLSPSKFITENLAWQAKRSLNEGLRATIEWYQKEQSRKGKKNESLS</sequence>
<proteinExistence type="inferred from homology"/>
<dbReference type="Proteomes" id="UP001253545">
    <property type="component" value="Unassembled WGS sequence"/>
</dbReference>
<dbReference type="SUPFAM" id="SSF51735">
    <property type="entry name" value="NAD(P)-binding Rossmann-fold domains"/>
    <property type="match status" value="1"/>
</dbReference>
<feature type="domain" description="NAD-dependent epimerase/dehydratase" evidence="3">
    <location>
        <begin position="9"/>
        <end position="220"/>
    </location>
</feature>
<organism evidence="4 5">
    <name type="scientific">Glaciecola petra</name>
    <dbReference type="NCBI Taxonomy" id="3075602"/>
    <lineage>
        <taxon>Bacteria</taxon>
        <taxon>Pseudomonadati</taxon>
        <taxon>Pseudomonadota</taxon>
        <taxon>Gammaproteobacteria</taxon>
        <taxon>Alteromonadales</taxon>
        <taxon>Alteromonadaceae</taxon>
        <taxon>Glaciecola</taxon>
    </lineage>
</organism>
<evidence type="ECO:0000259" key="3">
    <source>
        <dbReference type="Pfam" id="PF01370"/>
    </source>
</evidence>
<gene>
    <name evidence="4" type="ORF">RM552_02725</name>
</gene>
<evidence type="ECO:0000313" key="4">
    <source>
        <dbReference type="EMBL" id="MDT0593757.1"/>
    </source>
</evidence>
<dbReference type="RefSeq" id="WP_311367258.1">
    <property type="nucleotide sequence ID" value="NZ_JAVRHX010000001.1"/>
</dbReference>
<dbReference type="InterPro" id="IPR036291">
    <property type="entry name" value="NAD(P)-bd_dom_sf"/>
</dbReference>
<comment type="similarity">
    <text evidence="2">Belongs to the NAD(P)-dependent epimerase/dehydratase family.</text>
</comment>
<accession>A0ABU2ZMA7</accession>
<evidence type="ECO:0000256" key="1">
    <source>
        <dbReference type="ARBA" id="ARBA00005125"/>
    </source>
</evidence>
<evidence type="ECO:0000256" key="2">
    <source>
        <dbReference type="ARBA" id="ARBA00007637"/>
    </source>
</evidence>
<dbReference type="EMBL" id="JAVRHX010000001">
    <property type="protein sequence ID" value="MDT0593757.1"/>
    <property type="molecule type" value="Genomic_DNA"/>
</dbReference>